<comment type="caution">
    <text evidence="1">The sequence shown here is derived from an EMBL/GenBank/DDBJ whole genome shotgun (WGS) entry which is preliminary data.</text>
</comment>
<proteinExistence type="predicted"/>
<dbReference type="Proteomes" id="UP000825388">
    <property type="component" value="Unassembled WGS sequence"/>
</dbReference>
<protein>
    <recommendedName>
        <fullName evidence="3">Phage protein</fullName>
    </recommendedName>
</protein>
<evidence type="ECO:0008006" key="3">
    <source>
        <dbReference type="Google" id="ProtNLM"/>
    </source>
</evidence>
<evidence type="ECO:0000313" key="2">
    <source>
        <dbReference type="Proteomes" id="UP000825388"/>
    </source>
</evidence>
<evidence type="ECO:0000313" key="1">
    <source>
        <dbReference type="EMBL" id="MBZ3926381.1"/>
    </source>
</evidence>
<dbReference type="AlphaFoldDB" id="A0AAW4RRQ6"/>
<sequence length="98" mass="11546">MEKVRREQLRWVLLLALQNASPYGAFEEILLSTVQALYPDATQLEVRRALEYLKDRRLIEVEKKPDGRWHADLCRLGTDIVEYTVDCEPGIARPEKYW</sequence>
<gene>
    <name evidence="1" type="ORF">Xseb_02660</name>
</gene>
<name>A0AAW4RRQ6_XANCI</name>
<organism evidence="1 2">
    <name type="scientific">Xanthomonas citri pv. sesbaniae</name>
    <dbReference type="NCBI Taxonomy" id="473425"/>
    <lineage>
        <taxon>Bacteria</taxon>
        <taxon>Pseudomonadati</taxon>
        <taxon>Pseudomonadota</taxon>
        <taxon>Gammaproteobacteria</taxon>
        <taxon>Lysobacterales</taxon>
        <taxon>Lysobacteraceae</taxon>
        <taxon>Xanthomonas</taxon>
    </lineage>
</organism>
<reference evidence="1" key="1">
    <citation type="submission" date="2015-12" db="EMBL/GenBank/DDBJ databases">
        <authorList>
            <person name="Bansal K."/>
            <person name="Midha S."/>
            <person name="Patil P.B."/>
        </authorList>
    </citation>
    <scope>NUCLEOTIDE SEQUENCE</scope>
    <source>
        <strain evidence="1">LMG867</strain>
    </source>
</reference>
<dbReference type="EMBL" id="LOKL01000158">
    <property type="protein sequence ID" value="MBZ3926381.1"/>
    <property type="molecule type" value="Genomic_DNA"/>
</dbReference>
<accession>A0AAW4RRQ6</accession>